<feature type="signal peptide" evidence="1">
    <location>
        <begin position="1"/>
        <end position="26"/>
    </location>
</feature>
<dbReference type="Pfam" id="PF00059">
    <property type="entry name" value="Lectin_C"/>
    <property type="match status" value="1"/>
</dbReference>
<dbReference type="InterPro" id="IPR016186">
    <property type="entry name" value="C-type_lectin-like/link_sf"/>
</dbReference>
<reference evidence="3" key="1">
    <citation type="submission" date="2015-06" db="EMBL/GenBank/DDBJ databases">
        <authorList>
            <person name="Hoefler B.C."/>
            <person name="Straight P.D."/>
        </authorList>
    </citation>
    <scope>NUCLEOTIDE SEQUENCE</scope>
</reference>
<dbReference type="PROSITE" id="PS50041">
    <property type="entry name" value="C_TYPE_LECTIN_2"/>
    <property type="match status" value="1"/>
</dbReference>
<dbReference type="InterPro" id="IPR016187">
    <property type="entry name" value="CTDL_fold"/>
</dbReference>
<gene>
    <name evidence="3" type="ORF">c0_g1_i1</name>
</gene>
<dbReference type="AlphaFoldDB" id="A0A0K8VJN4"/>
<dbReference type="Gene3D" id="3.10.100.10">
    <property type="entry name" value="Mannose-Binding Protein A, subunit A"/>
    <property type="match status" value="1"/>
</dbReference>
<keyword evidence="1" id="KW-0732">Signal</keyword>
<feature type="chain" id="PRO_5005522169" description="C-type lectin domain-containing protein" evidence="1">
    <location>
        <begin position="27"/>
        <end position="183"/>
    </location>
</feature>
<sequence>MTTMFARLKLKHLLCCLILLPLLLLSIPIDPQSLGRSCGRAQGEARYFIPFRGSCFHIPKRSMNWFTGMRYCLVNGLTLATLDEHEKMVLITRHCQRHSMRQEYWFGATDLGMPNAFWYISNGLPIRYGPKKSLEEESTEHCLKLNIHANSTYIARDSCLAVHPVICERVESGTYFREYNKIM</sequence>
<dbReference type="SUPFAM" id="SSF56436">
    <property type="entry name" value="C-type lectin-like"/>
    <property type="match status" value="1"/>
</dbReference>
<evidence type="ECO:0000256" key="1">
    <source>
        <dbReference type="SAM" id="SignalP"/>
    </source>
</evidence>
<evidence type="ECO:0000259" key="2">
    <source>
        <dbReference type="PROSITE" id="PS50041"/>
    </source>
</evidence>
<evidence type="ECO:0000313" key="3">
    <source>
        <dbReference type="EMBL" id="JAI39082.1"/>
    </source>
</evidence>
<dbReference type="OrthoDB" id="7947162at2759"/>
<dbReference type="InterPro" id="IPR001304">
    <property type="entry name" value="C-type_lectin-like"/>
</dbReference>
<name>A0A0K8VJN4_BACLA</name>
<dbReference type="EMBL" id="GDHF01013232">
    <property type="protein sequence ID" value="JAI39082.1"/>
    <property type="molecule type" value="Transcribed_RNA"/>
</dbReference>
<feature type="domain" description="C-type lectin" evidence="2">
    <location>
        <begin position="51"/>
        <end position="168"/>
    </location>
</feature>
<accession>A0A0K8VJN4</accession>
<dbReference type="CDD" id="cd00037">
    <property type="entry name" value="CLECT"/>
    <property type="match status" value="1"/>
</dbReference>
<organism evidence="3">
    <name type="scientific">Bactrocera latifrons</name>
    <name type="common">Malaysian fruit fly</name>
    <name type="synonym">Chaetodacus latifrons</name>
    <dbReference type="NCBI Taxonomy" id="174628"/>
    <lineage>
        <taxon>Eukaryota</taxon>
        <taxon>Metazoa</taxon>
        <taxon>Ecdysozoa</taxon>
        <taxon>Arthropoda</taxon>
        <taxon>Hexapoda</taxon>
        <taxon>Insecta</taxon>
        <taxon>Pterygota</taxon>
        <taxon>Neoptera</taxon>
        <taxon>Endopterygota</taxon>
        <taxon>Diptera</taxon>
        <taxon>Brachycera</taxon>
        <taxon>Muscomorpha</taxon>
        <taxon>Tephritoidea</taxon>
        <taxon>Tephritidae</taxon>
        <taxon>Bactrocera</taxon>
        <taxon>Bactrocera</taxon>
    </lineage>
</organism>
<proteinExistence type="predicted"/>
<protein>
    <recommendedName>
        <fullName evidence="2">C-type lectin domain-containing protein</fullName>
    </recommendedName>
</protein>